<accession>A0A6N3AUV5</accession>
<sequence>MPYKLNVDLPAVNAGYDYAVLTGKTDIFPYENGRKVSDVREGVKLTLALQGARLAPLAVKFDHDPLPNLTDEQIDDACRDCNFIYVQLPDCAVDLYSSRNGGIGMTATAQTAKIVTIKSDK</sequence>
<evidence type="ECO:0000313" key="1">
    <source>
        <dbReference type="EMBL" id="VYT96259.1"/>
    </source>
</evidence>
<dbReference type="RefSeq" id="WP_156621172.1">
    <property type="nucleotide sequence ID" value="NZ_CACRUB010000020.1"/>
</dbReference>
<gene>
    <name evidence="1" type="ORF">FPLFYP42_00980</name>
</gene>
<dbReference type="AlphaFoldDB" id="A0A6N3AUV5"/>
<dbReference type="EMBL" id="CACRUB010000020">
    <property type="protein sequence ID" value="VYT96259.1"/>
    <property type="molecule type" value="Genomic_DNA"/>
</dbReference>
<proteinExistence type="predicted"/>
<reference evidence="1" key="1">
    <citation type="submission" date="2019-11" db="EMBL/GenBank/DDBJ databases">
        <authorList>
            <person name="Feng L."/>
        </authorList>
    </citation>
    <scope>NUCLEOTIDE SEQUENCE</scope>
    <source>
        <strain evidence="1">FplautiiLFYP42</strain>
    </source>
</reference>
<organism evidence="1">
    <name type="scientific">Flavonifractor plautii</name>
    <name type="common">Fusobacterium plautii</name>
    <dbReference type="NCBI Taxonomy" id="292800"/>
    <lineage>
        <taxon>Bacteria</taxon>
        <taxon>Bacillati</taxon>
        <taxon>Bacillota</taxon>
        <taxon>Clostridia</taxon>
        <taxon>Eubacteriales</taxon>
        <taxon>Oscillospiraceae</taxon>
        <taxon>Flavonifractor</taxon>
    </lineage>
</organism>
<protein>
    <submittedName>
        <fullName evidence="1">Uncharacterized protein</fullName>
    </submittedName>
</protein>
<name>A0A6N3AUV5_FLAPL</name>